<reference evidence="5" key="1">
    <citation type="journal article" date="2014" name="Front. Microbiol.">
        <title>High frequency of phylogenetically diverse reductive dehalogenase-homologous genes in deep subseafloor sedimentary metagenomes.</title>
        <authorList>
            <person name="Kawai M."/>
            <person name="Futagami T."/>
            <person name="Toyoda A."/>
            <person name="Takaki Y."/>
            <person name="Nishi S."/>
            <person name="Hori S."/>
            <person name="Arai W."/>
            <person name="Tsubouchi T."/>
            <person name="Morono Y."/>
            <person name="Uchiyama I."/>
            <person name="Ito T."/>
            <person name="Fujiyama A."/>
            <person name="Inagaki F."/>
            <person name="Takami H."/>
        </authorList>
    </citation>
    <scope>NUCLEOTIDE SEQUENCE</scope>
    <source>
        <strain evidence="5">Expedition CK06-06</strain>
    </source>
</reference>
<accession>X1JA07</accession>
<feature type="non-terminal residue" evidence="5">
    <location>
        <position position="1"/>
    </location>
</feature>
<dbReference type="GO" id="GO:0010181">
    <property type="term" value="F:FMN binding"/>
    <property type="evidence" value="ECO:0007669"/>
    <property type="project" value="InterPro"/>
</dbReference>
<proteinExistence type="predicted"/>
<dbReference type="Pfam" id="PF10589">
    <property type="entry name" value="NADH_4Fe-4S"/>
    <property type="match status" value="1"/>
</dbReference>
<dbReference type="InterPro" id="IPR001949">
    <property type="entry name" value="NADH-UbQ_OxRdtase_51kDa_CS"/>
</dbReference>
<protein>
    <recommendedName>
        <fullName evidence="4">NADH-ubiquinone oxidoreductase 51kDa subunit iron-sulphur binding domain-containing protein</fullName>
    </recommendedName>
</protein>
<organism evidence="5">
    <name type="scientific">marine sediment metagenome</name>
    <dbReference type="NCBI Taxonomy" id="412755"/>
    <lineage>
        <taxon>unclassified sequences</taxon>
        <taxon>metagenomes</taxon>
        <taxon>ecological metagenomes</taxon>
    </lineage>
</organism>
<name>X1JA07_9ZZZZ</name>
<dbReference type="InterPro" id="IPR019575">
    <property type="entry name" value="Nuop51_4Fe4S-bd"/>
</dbReference>
<dbReference type="Gene3D" id="1.20.1440.230">
    <property type="entry name" value="NADH-ubiquinone oxidoreductase 51kDa subunit, iron-sulphur binding domain"/>
    <property type="match status" value="1"/>
</dbReference>
<dbReference type="GO" id="GO:0008137">
    <property type="term" value="F:NADH dehydrogenase (ubiquinone) activity"/>
    <property type="evidence" value="ECO:0007669"/>
    <property type="project" value="InterPro"/>
</dbReference>
<dbReference type="SUPFAM" id="SSF140490">
    <property type="entry name" value="Nqo1C-terminal domain-like"/>
    <property type="match status" value="1"/>
</dbReference>
<keyword evidence="3" id="KW-0411">Iron-sulfur</keyword>
<evidence type="ECO:0000259" key="4">
    <source>
        <dbReference type="SMART" id="SM00928"/>
    </source>
</evidence>
<dbReference type="PROSITE" id="PS00645">
    <property type="entry name" value="COMPLEX1_51K_2"/>
    <property type="match status" value="1"/>
</dbReference>
<dbReference type="EMBL" id="BARU01046576">
    <property type="protein sequence ID" value="GAH91526.1"/>
    <property type="molecule type" value="Genomic_DNA"/>
</dbReference>
<comment type="caution">
    <text evidence="5">The sequence shown here is derived from an EMBL/GenBank/DDBJ whole genome shotgun (WGS) entry which is preliminary data.</text>
</comment>
<gene>
    <name evidence="5" type="ORF">S03H2_70194</name>
</gene>
<feature type="domain" description="NADH-ubiquinone oxidoreductase 51kDa subunit iron-sulphur binding" evidence="4">
    <location>
        <begin position="16"/>
        <end position="61"/>
    </location>
</feature>
<dbReference type="GO" id="GO:0051539">
    <property type="term" value="F:4 iron, 4 sulfur cluster binding"/>
    <property type="evidence" value="ECO:0007669"/>
    <property type="project" value="InterPro"/>
</dbReference>
<evidence type="ECO:0000256" key="2">
    <source>
        <dbReference type="ARBA" id="ARBA00023004"/>
    </source>
</evidence>
<dbReference type="InterPro" id="IPR037207">
    <property type="entry name" value="Nuop51_4Fe4S-bd_sf"/>
</dbReference>
<sequence length="105" mass="11615">LGAGAVIVFDKSRDVIDIVYRTMEFLAEESCGKCTPCRQGTEVMVEILERFCRGEGLKKEIKDLEDLSSVMMLTSLCGLGQAAPNAVIDSLQYFREAYESRVVGN</sequence>
<dbReference type="GO" id="GO:0046872">
    <property type="term" value="F:metal ion binding"/>
    <property type="evidence" value="ECO:0007669"/>
    <property type="project" value="UniProtKB-KW"/>
</dbReference>
<evidence type="ECO:0000256" key="3">
    <source>
        <dbReference type="ARBA" id="ARBA00023014"/>
    </source>
</evidence>
<dbReference type="PANTHER" id="PTHR43578:SF3">
    <property type="entry name" value="NADH-QUINONE OXIDOREDUCTASE SUBUNIT F"/>
    <property type="match status" value="1"/>
</dbReference>
<dbReference type="SMART" id="SM00928">
    <property type="entry name" value="NADH_4Fe-4S"/>
    <property type="match status" value="1"/>
</dbReference>
<keyword evidence="2" id="KW-0408">Iron</keyword>
<keyword evidence="1" id="KW-0479">Metal-binding</keyword>
<evidence type="ECO:0000256" key="1">
    <source>
        <dbReference type="ARBA" id="ARBA00022723"/>
    </source>
</evidence>
<evidence type="ECO:0000313" key="5">
    <source>
        <dbReference type="EMBL" id="GAH91526.1"/>
    </source>
</evidence>
<dbReference type="FunFam" id="1.20.1440.230:FF:000001">
    <property type="entry name" value="Mitochondrial NADH dehydrogenase flavoprotein 1"/>
    <property type="match status" value="1"/>
</dbReference>
<dbReference type="AlphaFoldDB" id="X1JA07"/>
<dbReference type="PANTHER" id="PTHR43578">
    <property type="entry name" value="NADH-QUINONE OXIDOREDUCTASE SUBUNIT F"/>
    <property type="match status" value="1"/>
</dbReference>